<dbReference type="InterPro" id="IPR029510">
    <property type="entry name" value="Ald_DH_CS_GLU"/>
</dbReference>
<dbReference type="InterPro" id="IPR015590">
    <property type="entry name" value="Aldehyde_DH_dom"/>
</dbReference>
<dbReference type="Gene3D" id="3.40.605.10">
    <property type="entry name" value="Aldehyde Dehydrogenase, Chain A, domain 1"/>
    <property type="match status" value="1"/>
</dbReference>
<dbReference type="EMBL" id="UOEK01000089">
    <property type="protein sequence ID" value="VAV95999.1"/>
    <property type="molecule type" value="Genomic_DNA"/>
</dbReference>
<dbReference type="GO" id="GO:0016620">
    <property type="term" value="F:oxidoreductase activity, acting on the aldehyde or oxo group of donors, NAD or NADP as acceptor"/>
    <property type="evidence" value="ECO:0007669"/>
    <property type="project" value="InterPro"/>
</dbReference>
<dbReference type="PROSITE" id="PS00070">
    <property type="entry name" value="ALDEHYDE_DEHYDR_CYS"/>
    <property type="match status" value="1"/>
</dbReference>
<sequence length="482" mass="50495">MTTRFEGLLIDGERIPGKEGAATEIVDPASGVPIASVARADRSDVDQAVAVAKDRFTTGAWRTMTPADRGAMLGRIADQITANRDALAVAESTNAGKPISAALGEVDAAARTFRFYAGAVDKFHGQTIPSRADGTLLTFREPLGVVGVIIPWNFPMLILAWKVAPALAMGNTVVAKPAGVTPLTALMLGDLALKAGVPPGVFNVVPGPGSSVGSALVTHPDVRKISFTGSTKVGAGVMRDAADDIKRVSLELGGKSASIVFADADMSEAVESSIWAVFDNAGQDCCARSRILVEQSAFDSFVAAFTERTKQVNIGATDEPTTDMGPLITPSQRASVEDHMQRAADEGAVKVCGGERLGGDLSGGNFLTPAVYVNVQPSMAIMREEVFGPVVAIMPFFDEADAVTIANDSDYGLSGSIWTRDIGRALRVARAFDTGMISINTSSSVHIEAPFGGVKRSGVGREQGMVALDHYSEYKSVFIGNN</sequence>
<dbReference type="FunFam" id="3.40.605.10:FF:000001">
    <property type="entry name" value="Aldehyde dehydrogenase 1"/>
    <property type="match status" value="1"/>
</dbReference>
<name>A0A3B0RVJ5_9ZZZZ</name>
<organism evidence="3">
    <name type="scientific">hydrothermal vent metagenome</name>
    <dbReference type="NCBI Taxonomy" id="652676"/>
    <lineage>
        <taxon>unclassified sequences</taxon>
        <taxon>metagenomes</taxon>
        <taxon>ecological metagenomes</taxon>
    </lineage>
</organism>
<evidence type="ECO:0000313" key="3">
    <source>
        <dbReference type="EMBL" id="VAV95999.1"/>
    </source>
</evidence>
<keyword evidence="1" id="KW-0560">Oxidoreductase</keyword>
<dbReference type="Gene3D" id="3.40.309.10">
    <property type="entry name" value="Aldehyde Dehydrogenase, Chain A, domain 2"/>
    <property type="match status" value="1"/>
</dbReference>
<dbReference type="InterPro" id="IPR016160">
    <property type="entry name" value="Ald_DH_CS_CYS"/>
</dbReference>
<evidence type="ECO:0000256" key="1">
    <source>
        <dbReference type="ARBA" id="ARBA00023002"/>
    </source>
</evidence>
<dbReference type="FunFam" id="3.40.309.10:FF:000009">
    <property type="entry name" value="Aldehyde dehydrogenase A"/>
    <property type="match status" value="1"/>
</dbReference>
<dbReference type="InterPro" id="IPR016161">
    <property type="entry name" value="Ald_DH/histidinol_DH"/>
</dbReference>
<gene>
    <name evidence="3" type="ORF">MNBD_ACTINO02-2284</name>
</gene>
<dbReference type="InterPro" id="IPR016162">
    <property type="entry name" value="Ald_DH_N"/>
</dbReference>
<dbReference type="Pfam" id="PF00171">
    <property type="entry name" value="Aldedh"/>
    <property type="match status" value="1"/>
</dbReference>
<dbReference type="PROSITE" id="PS00687">
    <property type="entry name" value="ALDEHYDE_DEHYDR_GLU"/>
    <property type="match status" value="1"/>
</dbReference>
<dbReference type="AlphaFoldDB" id="A0A3B0RVJ5"/>
<protein>
    <submittedName>
        <fullName evidence="3">Aldehyde dehydrogenase in hypothetical Actinobacterial gene cluster</fullName>
    </submittedName>
</protein>
<reference evidence="3" key="1">
    <citation type="submission" date="2018-06" db="EMBL/GenBank/DDBJ databases">
        <authorList>
            <person name="Zhirakovskaya E."/>
        </authorList>
    </citation>
    <scope>NUCLEOTIDE SEQUENCE</scope>
</reference>
<feature type="domain" description="Aldehyde dehydrogenase" evidence="2">
    <location>
        <begin position="21"/>
        <end position="477"/>
    </location>
</feature>
<proteinExistence type="predicted"/>
<accession>A0A3B0RVJ5</accession>
<dbReference type="SUPFAM" id="SSF53720">
    <property type="entry name" value="ALDH-like"/>
    <property type="match status" value="1"/>
</dbReference>
<dbReference type="InterPro" id="IPR016163">
    <property type="entry name" value="Ald_DH_C"/>
</dbReference>
<dbReference type="PANTHER" id="PTHR11699">
    <property type="entry name" value="ALDEHYDE DEHYDROGENASE-RELATED"/>
    <property type="match status" value="1"/>
</dbReference>
<evidence type="ECO:0000259" key="2">
    <source>
        <dbReference type="Pfam" id="PF00171"/>
    </source>
</evidence>